<protein>
    <recommendedName>
        <fullName evidence="10">Trk system potassium uptake protein</fullName>
    </recommendedName>
</protein>
<evidence type="ECO:0000256" key="6">
    <source>
        <dbReference type="ARBA" id="ARBA00022958"/>
    </source>
</evidence>
<keyword evidence="2 10" id="KW-0813">Transport</keyword>
<comment type="similarity">
    <text evidence="10">Belongs to the TrkH potassium transport family.</text>
</comment>
<gene>
    <name evidence="13" type="ORF">HH303_08045</name>
</gene>
<keyword evidence="5 12" id="KW-0812">Transmembrane</keyword>
<comment type="caution">
    <text evidence="13">The sequence shown here is derived from an EMBL/GenBank/DDBJ whole genome shotgun (WGS) entry which is preliminary data.</text>
</comment>
<keyword evidence="11" id="KW-0479">Metal-binding</keyword>
<keyword evidence="7 12" id="KW-1133">Transmembrane helix</keyword>
<dbReference type="Proteomes" id="UP000539372">
    <property type="component" value="Unassembled WGS sequence"/>
</dbReference>
<dbReference type="GO" id="GO:0005886">
    <property type="term" value="C:plasma membrane"/>
    <property type="evidence" value="ECO:0007669"/>
    <property type="project" value="UniProtKB-SubCell"/>
</dbReference>
<keyword evidence="14" id="KW-1185">Reference proteome</keyword>
<dbReference type="InterPro" id="IPR003445">
    <property type="entry name" value="Cat_transpt"/>
</dbReference>
<evidence type="ECO:0000313" key="13">
    <source>
        <dbReference type="EMBL" id="NMM44427.1"/>
    </source>
</evidence>
<evidence type="ECO:0000256" key="1">
    <source>
        <dbReference type="ARBA" id="ARBA00004651"/>
    </source>
</evidence>
<evidence type="ECO:0000256" key="11">
    <source>
        <dbReference type="PIRSR" id="PIRSR006247-1"/>
    </source>
</evidence>
<accession>A0A7Y0DZE9</accession>
<feature type="transmembrane region" description="Helical" evidence="12">
    <location>
        <begin position="235"/>
        <end position="254"/>
    </location>
</feature>
<feature type="binding site" evidence="11">
    <location>
        <position position="430"/>
    </location>
    <ligand>
        <name>K(+)</name>
        <dbReference type="ChEBI" id="CHEBI:29103"/>
    </ligand>
</feature>
<feature type="transmembrane region" description="Helical" evidence="12">
    <location>
        <begin position="7"/>
        <end position="28"/>
    </location>
</feature>
<feature type="binding site" evidence="11">
    <location>
        <position position="314"/>
    </location>
    <ligand>
        <name>K(+)</name>
        <dbReference type="ChEBI" id="CHEBI:29103"/>
    </ligand>
</feature>
<feature type="binding site" evidence="11">
    <location>
        <position position="111"/>
    </location>
    <ligand>
        <name>K(+)</name>
        <dbReference type="ChEBI" id="CHEBI:29103"/>
    </ligand>
</feature>
<evidence type="ECO:0000256" key="10">
    <source>
        <dbReference type="PIRNR" id="PIRNR006247"/>
    </source>
</evidence>
<feature type="transmembrane region" description="Helical" evidence="12">
    <location>
        <begin position="270"/>
        <end position="289"/>
    </location>
</feature>
<proteinExistence type="inferred from homology"/>
<dbReference type="PIRSF" id="PIRSF006247">
    <property type="entry name" value="TrkH"/>
    <property type="match status" value="1"/>
</dbReference>
<dbReference type="PANTHER" id="PTHR32024:SF3">
    <property type="entry name" value="TRK SYSTEM POTASSIUM UPTAKE PROTEIN"/>
    <property type="match status" value="1"/>
</dbReference>
<feature type="transmembrane region" description="Helical" evidence="12">
    <location>
        <begin position="329"/>
        <end position="345"/>
    </location>
</feature>
<comment type="subcellular location">
    <subcellularLocation>
        <location evidence="10">Cell inner membrane</location>
        <topology evidence="10">Multi-pass membrane protein</topology>
    </subcellularLocation>
    <subcellularLocation>
        <location evidence="1">Cell membrane</location>
        <topology evidence="1">Multi-pass membrane protein</topology>
    </subcellularLocation>
</comment>
<feature type="transmembrane region" description="Helical" evidence="12">
    <location>
        <begin position="295"/>
        <end position="317"/>
    </location>
</feature>
<keyword evidence="4 10" id="KW-0633">Potassium transport</keyword>
<dbReference type="GO" id="GO:0015379">
    <property type="term" value="F:potassium:chloride symporter activity"/>
    <property type="evidence" value="ECO:0007669"/>
    <property type="project" value="InterPro"/>
</dbReference>
<keyword evidence="10" id="KW-0997">Cell inner membrane</keyword>
<feature type="binding site" evidence="11">
    <location>
        <position position="218"/>
    </location>
    <ligand>
        <name>K(+)</name>
        <dbReference type="ChEBI" id="CHEBI:29103"/>
    </ligand>
</feature>
<dbReference type="GO" id="GO:0046872">
    <property type="term" value="F:metal ion binding"/>
    <property type="evidence" value="ECO:0007669"/>
    <property type="project" value="UniProtKB-KW"/>
</dbReference>
<evidence type="ECO:0000256" key="2">
    <source>
        <dbReference type="ARBA" id="ARBA00022448"/>
    </source>
</evidence>
<feature type="transmembrane region" description="Helical" evidence="12">
    <location>
        <begin position="454"/>
        <end position="474"/>
    </location>
</feature>
<feature type="transmembrane region" description="Helical" evidence="12">
    <location>
        <begin position="390"/>
        <end position="415"/>
    </location>
</feature>
<evidence type="ECO:0000256" key="5">
    <source>
        <dbReference type="ARBA" id="ARBA00022692"/>
    </source>
</evidence>
<sequence length="482" mass="50857">MIDLRPVVHILGWISGLIGAMLFLPAAADAMADNPDWRPFAESGAFALVLGLSLAIATMRTKPLSLDLRQAFLVTVLGWIVVAVLGAIPMMGIGIGFVDALFEAMSGITTTGSTVIVGLDSLPPGLLLWRAILQWIGGIGIIAIAILILPLLRVGGMQMFKIESSDVSLEKVSTAVKTIVWLAVIYAALTSLCGALYFVFGMSGFDAVTHAMTTLSTGGYSTHDDSFGHFPQASLHWIAVTFMVLGGLPFGLYIKELQGKGLSLLSDQQVRGFLIFLFCAGMGLAIWLVDNLGVSFGEALTISFFNVVSIVTTTGFASEDYGQWGHGPAGFFLVLMFVGGCSGSTSGAIKIYRFQVLFLFVNAHLKRLFSPNRVIPLRYNGRSLSEDVAMSVLAFLAVFVATIAVVTVILAALGLDLVTAYSASVTAITNVGPGLGPVVGPAGNFAGLPDAAKLVLTGAMLAGRLEVLALLVVLSPDFWHYG</sequence>
<organism evidence="13 14">
    <name type="scientific">Pacificispira spongiicola</name>
    <dbReference type="NCBI Taxonomy" id="2729598"/>
    <lineage>
        <taxon>Bacteria</taxon>
        <taxon>Pseudomonadati</taxon>
        <taxon>Pseudomonadota</taxon>
        <taxon>Alphaproteobacteria</taxon>
        <taxon>Rhodospirillales</taxon>
        <taxon>Rhodospirillaceae</taxon>
        <taxon>Pacificispira</taxon>
    </lineage>
</organism>
<keyword evidence="6 10" id="KW-0630">Potassium</keyword>
<dbReference type="InterPro" id="IPR004772">
    <property type="entry name" value="TrkH"/>
</dbReference>
<feature type="transmembrane region" description="Helical" evidence="12">
    <location>
        <begin position="132"/>
        <end position="152"/>
    </location>
</feature>
<dbReference type="RefSeq" id="WP_169624716.1">
    <property type="nucleotide sequence ID" value="NZ_JABBNT010000002.1"/>
</dbReference>
<dbReference type="PANTHER" id="PTHR32024">
    <property type="entry name" value="TRK SYSTEM POTASSIUM UPTAKE PROTEIN TRKG-RELATED"/>
    <property type="match status" value="1"/>
</dbReference>
<dbReference type="AlphaFoldDB" id="A0A7Y0DZE9"/>
<name>A0A7Y0DZE9_9PROT</name>
<feature type="binding site" evidence="11">
    <location>
        <position position="431"/>
    </location>
    <ligand>
        <name>K(+)</name>
        <dbReference type="ChEBI" id="CHEBI:29103"/>
    </ligand>
</feature>
<keyword evidence="3 10" id="KW-1003">Cell membrane</keyword>
<reference evidence="13 14" key="1">
    <citation type="submission" date="2020-04" db="EMBL/GenBank/DDBJ databases">
        <title>Rhodospirillaceae bacterium KN72 isolated from deep sea.</title>
        <authorList>
            <person name="Zhang D.-C."/>
        </authorList>
    </citation>
    <scope>NUCLEOTIDE SEQUENCE [LARGE SCALE GENOMIC DNA]</scope>
    <source>
        <strain evidence="13 14">KN72</strain>
    </source>
</reference>
<evidence type="ECO:0000256" key="3">
    <source>
        <dbReference type="ARBA" id="ARBA00022475"/>
    </source>
</evidence>
<dbReference type="Pfam" id="PF02386">
    <property type="entry name" value="TrkH"/>
    <property type="match status" value="1"/>
</dbReference>
<evidence type="ECO:0000256" key="12">
    <source>
        <dbReference type="SAM" id="Phobius"/>
    </source>
</evidence>
<comment type="function">
    <text evidence="10">Low-affinity potassium transport system. Interacts with Trk system potassium uptake protein TrkA.</text>
</comment>
<dbReference type="EMBL" id="JABBNT010000002">
    <property type="protein sequence ID" value="NMM44427.1"/>
    <property type="molecule type" value="Genomic_DNA"/>
</dbReference>
<evidence type="ECO:0000313" key="14">
    <source>
        <dbReference type="Proteomes" id="UP000539372"/>
    </source>
</evidence>
<evidence type="ECO:0000256" key="7">
    <source>
        <dbReference type="ARBA" id="ARBA00022989"/>
    </source>
</evidence>
<feature type="binding site" evidence="11">
    <location>
        <position position="313"/>
    </location>
    <ligand>
        <name>K(+)</name>
        <dbReference type="ChEBI" id="CHEBI:29103"/>
    </ligand>
</feature>
<keyword evidence="8 10" id="KW-0406">Ion transport</keyword>
<feature type="transmembrane region" description="Helical" evidence="12">
    <location>
        <begin position="71"/>
        <end position="97"/>
    </location>
</feature>
<evidence type="ECO:0000256" key="9">
    <source>
        <dbReference type="ARBA" id="ARBA00023136"/>
    </source>
</evidence>
<feature type="binding site" evidence="11">
    <location>
        <position position="110"/>
    </location>
    <ligand>
        <name>K(+)</name>
        <dbReference type="ChEBI" id="CHEBI:29103"/>
    </ligand>
</feature>
<keyword evidence="9 10" id="KW-0472">Membrane</keyword>
<feature type="transmembrane region" description="Helical" evidence="12">
    <location>
        <begin position="40"/>
        <end position="59"/>
    </location>
</feature>
<evidence type="ECO:0000256" key="4">
    <source>
        <dbReference type="ARBA" id="ARBA00022538"/>
    </source>
</evidence>
<evidence type="ECO:0000256" key="8">
    <source>
        <dbReference type="ARBA" id="ARBA00023065"/>
    </source>
</evidence>
<feature type="transmembrane region" description="Helical" evidence="12">
    <location>
        <begin position="179"/>
        <end position="200"/>
    </location>
</feature>